<evidence type="ECO:0000256" key="5">
    <source>
        <dbReference type="ARBA" id="ARBA00022840"/>
    </source>
</evidence>
<comment type="caution">
    <text evidence="7">Lacks conserved residue(s) required for the propagation of feature annotation.</text>
</comment>
<dbReference type="CDD" id="cd00464">
    <property type="entry name" value="SK"/>
    <property type="match status" value="1"/>
</dbReference>
<feature type="binding site" evidence="7">
    <location>
        <position position="151"/>
    </location>
    <ligand>
        <name>ATP</name>
        <dbReference type="ChEBI" id="CHEBI:30616"/>
    </ligand>
</feature>
<comment type="subcellular location">
    <subcellularLocation>
        <location evidence="7">Cytoplasm</location>
    </subcellularLocation>
</comment>
<proteinExistence type="inferred from homology"/>
<dbReference type="EC" id="2.7.1.71" evidence="7"/>
<evidence type="ECO:0000313" key="9">
    <source>
        <dbReference type="EMBL" id="NNM71375.1"/>
    </source>
</evidence>
<evidence type="ECO:0000256" key="4">
    <source>
        <dbReference type="ARBA" id="ARBA00022777"/>
    </source>
</evidence>
<evidence type="ECO:0000313" key="10">
    <source>
        <dbReference type="Proteomes" id="UP000564885"/>
    </source>
</evidence>
<dbReference type="GO" id="GO:0005524">
    <property type="term" value="F:ATP binding"/>
    <property type="evidence" value="ECO:0007669"/>
    <property type="project" value="UniProtKB-UniRule"/>
</dbReference>
<reference evidence="9 10" key="1">
    <citation type="submission" date="2020-04" db="EMBL/GenBank/DDBJ databases">
        <title>Enterovirga sp. isolate from soil.</title>
        <authorList>
            <person name="Chea S."/>
            <person name="Kim D.-U."/>
        </authorList>
    </citation>
    <scope>NUCLEOTIDE SEQUENCE [LARGE SCALE GENOMIC DNA]</scope>
    <source>
        <strain evidence="9 10">DB1703</strain>
    </source>
</reference>
<dbReference type="PANTHER" id="PTHR21087">
    <property type="entry name" value="SHIKIMATE KINASE"/>
    <property type="match status" value="1"/>
</dbReference>
<organism evidence="9 10">
    <name type="scientific">Enterovirga aerilata</name>
    <dbReference type="NCBI Taxonomy" id="2730920"/>
    <lineage>
        <taxon>Bacteria</taxon>
        <taxon>Pseudomonadati</taxon>
        <taxon>Pseudomonadota</taxon>
        <taxon>Alphaproteobacteria</taxon>
        <taxon>Hyphomicrobiales</taxon>
        <taxon>Methylobacteriaceae</taxon>
        <taxon>Enterovirga</taxon>
    </lineage>
</organism>
<keyword evidence="7" id="KW-0460">Magnesium</keyword>
<dbReference type="EMBL" id="JABEPP010000001">
    <property type="protein sequence ID" value="NNM71375.1"/>
    <property type="molecule type" value="Genomic_DNA"/>
</dbReference>
<dbReference type="GO" id="GO:0009423">
    <property type="term" value="P:chorismate biosynthetic process"/>
    <property type="evidence" value="ECO:0007669"/>
    <property type="project" value="UniProtKB-UniRule"/>
</dbReference>
<protein>
    <recommendedName>
        <fullName evidence="7">Shikimate kinase</fullName>
        <shortName evidence="7">SK</shortName>
        <ecNumber evidence="7">2.7.1.71</ecNumber>
    </recommendedName>
</protein>
<keyword evidence="10" id="KW-1185">Reference proteome</keyword>
<keyword evidence="5 7" id="KW-0067">ATP-binding</keyword>
<evidence type="ECO:0000256" key="2">
    <source>
        <dbReference type="ARBA" id="ARBA00022679"/>
    </source>
</evidence>
<keyword evidence="4 7" id="KW-0418">Kinase</keyword>
<dbReference type="GO" id="GO:0000287">
    <property type="term" value="F:magnesium ion binding"/>
    <property type="evidence" value="ECO:0007669"/>
    <property type="project" value="UniProtKB-UniRule"/>
</dbReference>
<feature type="binding site" evidence="7">
    <location>
        <begin position="45"/>
        <end position="50"/>
    </location>
    <ligand>
        <name>ATP</name>
        <dbReference type="ChEBI" id="CHEBI:30616"/>
    </ligand>
</feature>
<feature type="compositionally biased region" description="Basic and acidic residues" evidence="8">
    <location>
        <begin position="13"/>
        <end position="27"/>
    </location>
</feature>
<dbReference type="GO" id="GO:0009073">
    <property type="term" value="P:aromatic amino acid family biosynthetic process"/>
    <property type="evidence" value="ECO:0007669"/>
    <property type="project" value="UniProtKB-KW"/>
</dbReference>
<comment type="similarity">
    <text evidence="7">Belongs to the shikimate kinase family.</text>
</comment>
<comment type="function">
    <text evidence="7">Catalyzes the specific phosphorylation of the 3-hydroxyl group of shikimic acid using ATP as a cosubstrate.</text>
</comment>
<dbReference type="SUPFAM" id="SSF52540">
    <property type="entry name" value="P-loop containing nucleoside triphosphate hydrolases"/>
    <property type="match status" value="1"/>
</dbReference>
<evidence type="ECO:0000256" key="7">
    <source>
        <dbReference type="HAMAP-Rule" id="MF_00109"/>
    </source>
</evidence>
<comment type="pathway">
    <text evidence="7">Metabolic intermediate biosynthesis; chorismate biosynthesis; chorismate from D-erythrose 4-phosphate and phosphoenolpyruvate: step 5/7.</text>
</comment>
<dbReference type="Pfam" id="PF01202">
    <property type="entry name" value="SKI"/>
    <property type="match status" value="1"/>
</dbReference>
<evidence type="ECO:0000256" key="6">
    <source>
        <dbReference type="ARBA" id="ARBA00023141"/>
    </source>
</evidence>
<dbReference type="GO" id="GO:0005829">
    <property type="term" value="C:cytosol"/>
    <property type="evidence" value="ECO:0007669"/>
    <property type="project" value="TreeGrafter"/>
</dbReference>
<dbReference type="Gene3D" id="3.40.50.300">
    <property type="entry name" value="P-loop containing nucleotide triphosphate hydrolases"/>
    <property type="match status" value="1"/>
</dbReference>
<feature type="binding site" evidence="7">
    <location>
        <position position="49"/>
    </location>
    <ligand>
        <name>Mg(2+)</name>
        <dbReference type="ChEBI" id="CHEBI:18420"/>
    </ligand>
</feature>
<dbReference type="PRINTS" id="PR01100">
    <property type="entry name" value="SHIKIMTKNASE"/>
</dbReference>
<dbReference type="AlphaFoldDB" id="A0A849I4W8"/>
<keyword evidence="7" id="KW-0963">Cytoplasm</keyword>
<keyword evidence="2 7" id="KW-0808">Transferase</keyword>
<feature type="binding site" evidence="7">
    <location>
        <position position="113"/>
    </location>
    <ligand>
        <name>substrate</name>
    </ligand>
</feature>
<comment type="catalytic activity">
    <reaction evidence="7">
        <text>shikimate + ATP = 3-phosphoshikimate + ADP + H(+)</text>
        <dbReference type="Rhea" id="RHEA:13121"/>
        <dbReference type="ChEBI" id="CHEBI:15378"/>
        <dbReference type="ChEBI" id="CHEBI:30616"/>
        <dbReference type="ChEBI" id="CHEBI:36208"/>
        <dbReference type="ChEBI" id="CHEBI:145989"/>
        <dbReference type="ChEBI" id="CHEBI:456216"/>
        <dbReference type="EC" id="2.7.1.71"/>
    </reaction>
</comment>
<gene>
    <name evidence="7" type="primary">aroK</name>
    <name evidence="9" type="ORF">HJG44_03060</name>
</gene>
<evidence type="ECO:0000256" key="1">
    <source>
        <dbReference type="ARBA" id="ARBA00022605"/>
    </source>
</evidence>
<dbReference type="InterPro" id="IPR031322">
    <property type="entry name" value="Shikimate/glucono_kinase"/>
</dbReference>
<comment type="cofactor">
    <cofactor evidence="7">
        <name>Mg(2+)</name>
        <dbReference type="ChEBI" id="CHEBI:18420"/>
    </cofactor>
    <text evidence="7">Binds 1 Mg(2+) ion per subunit.</text>
</comment>
<dbReference type="InterPro" id="IPR027417">
    <property type="entry name" value="P-loop_NTPase"/>
</dbReference>
<sequence>MDRHIPGGQEAAGDDRPRSSGRDAPARDLRERLRDRAIVLVGLMGAGKTTVGRRLATRLDLPFRDADVEIETAAGMPISDIFAIYGEPAFRDGERRVIARLLDEGPLVLATGGGAYMNAETRAKIAARGISVWLKADHETLMRRVRRRSHRPLLANPDPEGTMRRLIAERYPVYAEADVAVESCDMPHDRVVAEVVKALESWFEAHEVEA</sequence>
<feature type="binding site" evidence="7">
    <location>
        <position position="67"/>
    </location>
    <ligand>
        <name>substrate</name>
    </ligand>
</feature>
<name>A0A849I4W8_9HYPH</name>
<keyword evidence="6 7" id="KW-0057">Aromatic amino acid biosynthesis</keyword>
<keyword evidence="3 7" id="KW-0547">Nucleotide-binding</keyword>
<keyword evidence="7" id="KW-0479">Metal-binding</keyword>
<dbReference type="UniPathway" id="UPA00053">
    <property type="reaction ID" value="UER00088"/>
</dbReference>
<dbReference type="GO" id="GO:0004765">
    <property type="term" value="F:shikimate kinase activity"/>
    <property type="evidence" value="ECO:0007669"/>
    <property type="project" value="UniProtKB-UniRule"/>
</dbReference>
<accession>A0A849I4W8</accession>
<dbReference type="RefSeq" id="WP_171216840.1">
    <property type="nucleotide sequence ID" value="NZ_JABEPP010000001.1"/>
</dbReference>
<evidence type="ECO:0000256" key="8">
    <source>
        <dbReference type="SAM" id="MobiDB-lite"/>
    </source>
</evidence>
<dbReference type="PANTHER" id="PTHR21087:SF16">
    <property type="entry name" value="SHIKIMATE KINASE 1, CHLOROPLASTIC"/>
    <property type="match status" value="1"/>
</dbReference>
<feature type="region of interest" description="Disordered" evidence="8">
    <location>
        <begin position="1"/>
        <end position="27"/>
    </location>
</feature>
<feature type="binding site" evidence="7">
    <location>
        <position position="91"/>
    </location>
    <ligand>
        <name>substrate</name>
    </ligand>
</feature>
<dbReference type="NCBIfam" id="NF010552">
    <property type="entry name" value="PRK13946.1"/>
    <property type="match status" value="1"/>
</dbReference>
<evidence type="ECO:0000256" key="3">
    <source>
        <dbReference type="ARBA" id="ARBA00022741"/>
    </source>
</evidence>
<dbReference type="HAMAP" id="MF_00109">
    <property type="entry name" value="Shikimate_kinase"/>
    <property type="match status" value="1"/>
</dbReference>
<keyword evidence="1 7" id="KW-0028">Amino-acid biosynthesis</keyword>
<dbReference type="InterPro" id="IPR000623">
    <property type="entry name" value="Shikimate_kinase/TSH1"/>
</dbReference>
<feature type="binding site" evidence="7">
    <location>
        <position position="170"/>
    </location>
    <ligand>
        <name>substrate</name>
    </ligand>
</feature>
<comment type="subunit">
    <text evidence="7">Monomer.</text>
</comment>
<dbReference type="GO" id="GO:0008652">
    <property type="term" value="P:amino acid biosynthetic process"/>
    <property type="evidence" value="ECO:0007669"/>
    <property type="project" value="UniProtKB-KW"/>
</dbReference>
<dbReference type="Proteomes" id="UP000564885">
    <property type="component" value="Unassembled WGS sequence"/>
</dbReference>
<comment type="caution">
    <text evidence="9">The sequence shown here is derived from an EMBL/GenBank/DDBJ whole genome shotgun (WGS) entry which is preliminary data.</text>
</comment>